<dbReference type="OrthoDB" id="5294615at2"/>
<name>A0A135ICI9_9GAMM</name>
<evidence type="ECO:0000256" key="3">
    <source>
        <dbReference type="ARBA" id="ARBA00023239"/>
    </source>
</evidence>
<dbReference type="GO" id="GO:0008124">
    <property type="term" value="F:4-alpha-hydroxytetrahydrobiopterin dehydratase activity"/>
    <property type="evidence" value="ECO:0007669"/>
    <property type="project" value="UniProtKB-UniRule"/>
</dbReference>
<proteinExistence type="inferred from homology"/>
<evidence type="ECO:0000313" key="6">
    <source>
        <dbReference type="Proteomes" id="UP000070529"/>
    </source>
</evidence>
<dbReference type="EC" id="4.2.1.96" evidence="4"/>
<evidence type="ECO:0000256" key="4">
    <source>
        <dbReference type="HAMAP-Rule" id="MF_00434"/>
    </source>
</evidence>
<dbReference type="CDD" id="cd00913">
    <property type="entry name" value="PCD_DCoH_subfamily_a"/>
    <property type="match status" value="1"/>
</dbReference>
<dbReference type="HAMAP" id="MF_00434">
    <property type="entry name" value="Pterin_4_alpha"/>
    <property type="match status" value="1"/>
</dbReference>
<dbReference type="PANTHER" id="PTHR42805">
    <property type="entry name" value="PTERIN-4-ALPHA-CARBINOLAMINE DEHYDRATASE-RELATED"/>
    <property type="match status" value="1"/>
</dbReference>
<protein>
    <recommendedName>
        <fullName evidence="4">Putative pterin-4-alpha-carbinolamine dehydratase</fullName>
        <shortName evidence="4">PHS</shortName>
        <ecNumber evidence="4">4.2.1.96</ecNumber>
    </recommendedName>
    <alternativeName>
        <fullName evidence="4">4-alpha-hydroxy-tetrahydropterin dehydratase</fullName>
    </alternativeName>
    <alternativeName>
        <fullName evidence="4">Pterin carbinolamine dehydratase</fullName>
        <shortName evidence="4">PCD</shortName>
    </alternativeName>
</protein>
<evidence type="ECO:0000256" key="2">
    <source>
        <dbReference type="ARBA" id="ARBA00006472"/>
    </source>
</evidence>
<gene>
    <name evidence="5" type="ORF">ATN88_05345</name>
</gene>
<reference evidence="5 6" key="1">
    <citation type="submission" date="2015-11" db="EMBL/GenBank/DDBJ databases">
        <title>Genomic Taxonomy of the Vibrionaceae.</title>
        <authorList>
            <person name="Gomez-Gil B."/>
            <person name="Enciso-Ibarra J."/>
        </authorList>
    </citation>
    <scope>NUCLEOTIDE SEQUENCE [LARGE SCALE GENOMIC DNA]</scope>
    <source>
        <strain evidence="5 6">CAIM 912</strain>
    </source>
</reference>
<dbReference type="SUPFAM" id="SSF55248">
    <property type="entry name" value="PCD-like"/>
    <property type="match status" value="1"/>
</dbReference>
<dbReference type="InterPro" id="IPR036428">
    <property type="entry name" value="PCD_sf"/>
</dbReference>
<dbReference type="Proteomes" id="UP000070529">
    <property type="component" value="Unassembled WGS sequence"/>
</dbReference>
<dbReference type="EMBL" id="LNTY01000006">
    <property type="protein sequence ID" value="KXF83135.1"/>
    <property type="molecule type" value="Genomic_DNA"/>
</dbReference>
<dbReference type="InterPro" id="IPR001533">
    <property type="entry name" value="Pterin_deHydtase"/>
</dbReference>
<keyword evidence="3 4" id="KW-0456">Lyase</keyword>
<evidence type="ECO:0000256" key="1">
    <source>
        <dbReference type="ARBA" id="ARBA00001554"/>
    </source>
</evidence>
<evidence type="ECO:0000313" key="5">
    <source>
        <dbReference type="EMBL" id="KXF83135.1"/>
    </source>
</evidence>
<dbReference type="PANTHER" id="PTHR42805:SF1">
    <property type="entry name" value="PTERIN-4-ALPHA-CARBINOLAMINE DEHYDRATASE-RELATED"/>
    <property type="match status" value="1"/>
</dbReference>
<comment type="caution">
    <text evidence="5">The sequence shown here is derived from an EMBL/GenBank/DDBJ whole genome shotgun (WGS) entry which is preliminary data.</text>
</comment>
<sequence length="111" mass="12652">MTELTELQCEACRADAPKVTDTEAKALLATLLDWEIKEIEGIPQLERVFVFKNFKEAWAFSNKVAQLAEDEGHHPAILLEWGRCTVTWWTHKIKGLHKNDFICAAKTDALL</sequence>
<dbReference type="RefSeq" id="WP_067410822.1">
    <property type="nucleotide sequence ID" value="NZ_LNTY01000006.1"/>
</dbReference>
<accession>A0A135ICI9</accession>
<dbReference type="STRING" id="294935.ATN88_05345"/>
<dbReference type="InterPro" id="IPR050376">
    <property type="entry name" value="Pterin-4-alpha-carb_dehyd"/>
</dbReference>
<dbReference type="Gene3D" id="3.30.1360.20">
    <property type="entry name" value="Transcriptional coactivator/pterin dehydratase"/>
    <property type="match status" value="1"/>
</dbReference>
<keyword evidence="6" id="KW-1185">Reference proteome</keyword>
<dbReference type="Pfam" id="PF01329">
    <property type="entry name" value="Pterin_4a"/>
    <property type="match status" value="1"/>
</dbReference>
<dbReference type="NCBIfam" id="NF002016">
    <property type="entry name" value="PRK00823.1-1"/>
    <property type="match status" value="1"/>
</dbReference>
<comment type="catalytic activity">
    <reaction evidence="1 4">
        <text>(4aS,6R)-4a-hydroxy-L-erythro-5,6,7,8-tetrahydrobiopterin = (6R)-L-erythro-6,7-dihydrobiopterin + H2O</text>
        <dbReference type="Rhea" id="RHEA:11920"/>
        <dbReference type="ChEBI" id="CHEBI:15377"/>
        <dbReference type="ChEBI" id="CHEBI:15642"/>
        <dbReference type="ChEBI" id="CHEBI:43120"/>
        <dbReference type="EC" id="4.2.1.96"/>
    </reaction>
</comment>
<organism evidence="5 6">
    <name type="scientific">Enterovibrio coralii</name>
    <dbReference type="NCBI Taxonomy" id="294935"/>
    <lineage>
        <taxon>Bacteria</taxon>
        <taxon>Pseudomonadati</taxon>
        <taxon>Pseudomonadota</taxon>
        <taxon>Gammaproteobacteria</taxon>
        <taxon>Vibrionales</taxon>
        <taxon>Vibrionaceae</taxon>
        <taxon>Enterovibrio</taxon>
    </lineage>
</organism>
<comment type="similarity">
    <text evidence="2 4">Belongs to the pterin-4-alpha-carbinolamine dehydratase family.</text>
</comment>
<dbReference type="AlphaFoldDB" id="A0A135ICI9"/>
<dbReference type="GO" id="GO:0006729">
    <property type="term" value="P:tetrahydrobiopterin biosynthetic process"/>
    <property type="evidence" value="ECO:0007669"/>
    <property type="project" value="InterPro"/>
</dbReference>